<dbReference type="Proteomes" id="UP001056681">
    <property type="component" value="Chromosome"/>
</dbReference>
<protein>
    <recommendedName>
        <fullName evidence="3">Bacteriocin</fullName>
    </recommendedName>
</protein>
<reference evidence="1" key="1">
    <citation type="submission" date="2020-10" db="EMBL/GenBank/DDBJ databases">
        <title>Whole-genome sequence of Luteibacter sp. EIF3.</title>
        <authorList>
            <person name="Friedrich I."/>
            <person name="Hertel R."/>
            <person name="Daniel R."/>
        </authorList>
    </citation>
    <scope>NUCLEOTIDE SEQUENCE</scope>
    <source>
        <strain evidence="1">EIF3</strain>
    </source>
</reference>
<evidence type="ECO:0000313" key="2">
    <source>
        <dbReference type="Proteomes" id="UP001056681"/>
    </source>
</evidence>
<gene>
    <name evidence="1" type="ORF">IM816_13355</name>
</gene>
<name>A0ABY4T488_9GAMM</name>
<organism evidence="1 2">
    <name type="scientific">Luteibacter flocculans</name>
    <dbReference type="NCBI Taxonomy" id="2780091"/>
    <lineage>
        <taxon>Bacteria</taxon>
        <taxon>Pseudomonadati</taxon>
        <taxon>Pseudomonadota</taxon>
        <taxon>Gammaproteobacteria</taxon>
        <taxon>Lysobacterales</taxon>
        <taxon>Rhodanobacteraceae</taxon>
        <taxon>Luteibacter</taxon>
    </lineage>
</organism>
<evidence type="ECO:0000313" key="1">
    <source>
        <dbReference type="EMBL" id="URL57601.1"/>
    </source>
</evidence>
<dbReference type="RefSeq" id="WP_250338453.1">
    <property type="nucleotide sequence ID" value="NZ_CP063231.1"/>
</dbReference>
<sequence length="93" mass="9738">MMMRKLTLEESRYVAGGRPPLSDYLADKIEKGAAFGSVAGAILEGTAAGAARGGAVGAVGMFGWGVGYSIGTYLNDHIVDPMIVQPWIMRGHP</sequence>
<dbReference type="EMBL" id="CP063231">
    <property type="protein sequence ID" value="URL57601.1"/>
    <property type="molecule type" value="Genomic_DNA"/>
</dbReference>
<evidence type="ECO:0008006" key="3">
    <source>
        <dbReference type="Google" id="ProtNLM"/>
    </source>
</evidence>
<proteinExistence type="predicted"/>
<accession>A0ABY4T488</accession>
<keyword evidence="2" id="KW-1185">Reference proteome</keyword>